<evidence type="ECO:0000313" key="2">
    <source>
        <dbReference type="EMBL" id="BAS20957.1"/>
    </source>
</evidence>
<dbReference type="Proteomes" id="UP000066203">
    <property type="component" value="Chromosome"/>
</dbReference>
<reference evidence="3" key="1">
    <citation type="submission" date="2015-08" db="EMBL/GenBank/DDBJ databases">
        <title>Complete genome sequence of Rothia mucilaginosa strain NUM-Rm6536.</title>
        <authorList>
            <person name="Nambu T."/>
        </authorList>
    </citation>
    <scope>NUCLEOTIDE SEQUENCE [LARGE SCALE GENOMIC DNA]</scope>
    <source>
        <strain evidence="3">NUM-Rm6536</strain>
    </source>
</reference>
<dbReference type="EMBL" id="AP014938">
    <property type="protein sequence ID" value="BAS20957.1"/>
    <property type="molecule type" value="Genomic_DNA"/>
</dbReference>
<keyword evidence="1" id="KW-0812">Transmembrane</keyword>
<dbReference type="AlphaFoldDB" id="A0A0K2S282"/>
<keyword evidence="1" id="KW-1133">Transmembrane helix</keyword>
<feature type="transmembrane region" description="Helical" evidence="1">
    <location>
        <begin position="43"/>
        <end position="63"/>
    </location>
</feature>
<name>A0A0K2S282_9MICC</name>
<evidence type="ECO:0000313" key="3">
    <source>
        <dbReference type="Proteomes" id="UP000066203"/>
    </source>
</evidence>
<keyword evidence="1" id="KW-0472">Membrane</keyword>
<organism evidence="2">
    <name type="scientific">Rothia mucilaginosa</name>
    <dbReference type="NCBI Taxonomy" id="43675"/>
    <lineage>
        <taxon>Bacteria</taxon>
        <taxon>Bacillati</taxon>
        <taxon>Actinomycetota</taxon>
        <taxon>Actinomycetes</taxon>
        <taxon>Micrococcales</taxon>
        <taxon>Micrococcaceae</taxon>
        <taxon>Rothia</taxon>
    </lineage>
</organism>
<sequence length="64" mass="6789">MKTFDSLSKLKFEISVKSTGRREAPAEWSAGAYPLRLRPTLTGGSAVCAAVTATLFTAVLLSLT</sequence>
<evidence type="ECO:0000256" key="1">
    <source>
        <dbReference type="SAM" id="Phobius"/>
    </source>
</evidence>
<protein>
    <submittedName>
        <fullName evidence="2">Uncharacterized protein</fullName>
    </submittedName>
</protein>
<proteinExistence type="predicted"/>
<gene>
    <name evidence="2" type="ORF">RM6536_1710</name>
</gene>
<accession>A0A0K2S282</accession>